<feature type="compositionally biased region" description="Acidic residues" evidence="1">
    <location>
        <begin position="59"/>
        <end position="68"/>
    </location>
</feature>
<feature type="chain" id="PRO_5047404120" description="Secreted protein" evidence="2">
    <location>
        <begin position="17"/>
        <end position="85"/>
    </location>
</feature>
<feature type="signal peptide" evidence="2">
    <location>
        <begin position="1"/>
        <end position="16"/>
    </location>
</feature>
<reference evidence="3 4" key="1">
    <citation type="submission" date="2023-04" db="EMBL/GenBank/DDBJ databases">
        <title>Genome of Basidiobolus ranarum AG-B5.</title>
        <authorList>
            <person name="Stajich J.E."/>
            <person name="Carter-House D."/>
            <person name="Gryganskyi A."/>
        </authorList>
    </citation>
    <scope>NUCLEOTIDE SEQUENCE [LARGE SCALE GENOMIC DNA]</scope>
    <source>
        <strain evidence="3 4">AG-B5</strain>
    </source>
</reference>
<dbReference type="EMBL" id="JASJQH010000019">
    <property type="protein sequence ID" value="KAK9768431.1"/>
    <property type="molecule type" value="Genomic_DNA"/>
</dbReference>
<keyword evidence="4" id="KW-1185">Reference proteome</keyword>
<accession>A0ABR2X470</accession>
<name>A0ABR2X470_9FUNG</name>
<keyword evidence="2" id="KW-0732">Signal</keyword>
<evidence type="ECO:0008006" key="5">
    <source>
        <dbReference type="Google" id="ProtNLM"/>
    </source>
</evidence>
<organism evidence="3 4">
    <name type="scientific">Basidiobolus ranarum</name>
    <dbReference type="NCBI Taxonomy" id="34480"/>
    <lineage>
        <taxon>Eukaryota</taxon>
        <taxon>Fungi</taxon>
        <taxon>Fungi incertae sedis</taxon>
        <taxon>Zoopagomycota</taxon>
        <taxon>Entomophthoromycotina</taxon>
        <taxon>Basidiobolomycetes</taxon>
        <taxon>Basidiobolales</taxon>
        <taxon>Basidiobolaceae</taxon>
        <taxon>Basidiobolus</taxon>
    </lineage>
</organism>
<evidence type="ECO:0000313" key="4">
    <source>
        <dbReference type="Proteomes" id="UP001479436"/>
    </source>
</evidence>
<gene>
    <name evidence="3" type="ORF">K7432_000974</name>
</gene>
<evidence type="ECO:0000313" key="3">
    <source>
        <dbReference type="EMBL" id="KAK9768431.1"/>
    </source>
</evidence>
<feature type="compositionally biased region" description="Basic residues" evidence="1">
    <location>
        <begin position="75"/>
        <end position="85"/>
    </location>
</feature>
<dbReference type="Proteomes" id="UP001479436">
    <property type="component" value="Unassembled WGS sequence"/>
</dbReference>
<comment type="caution">
    <text evidence="3">The sequence shown here is derived from an EMBL/GenBank/DDBJ whole genome shotgun (WGS) entry which is preliminary data.</text>
</comment>
<evidence type="ECO:0000256" key="1">
    <source>
        <dbReference type="SAM" id="MobiDB-lite"/>
    </source>
</evidence>
<sequence length="85" mass="10662">MSLLRILFNFWWLGFAVYHCSRHGRLYEEDEQEEEYERGLNGRRGQQNYPRSRYGRQYEEDEQEDEYERDLNSRRGQKNHIRSRQ</sequence>
<evidence type="ECO:0000256" key="2">
    <source>
        <dbReference type="SAM" id="SignalP"/>
    </source>
</evidence>
<protein>
    <recommendedName>
        <fullName evidence="5">Secreted protein</fullName>
    </recommendedName>
</protein>
<feature type="region of interest" description="Disordered" evidence="1">
    <location>
        <begin position="36"/>
        <end position="85"/>
    </location>
</feature>
<proteinExistence type="predicted"/>